<organism evidence="2 3">
    <name type="scientific">Thermothielavioides terrestris</name>
    <dbReference type="NCBI Taxonomy" id="2587410"/>
    <lineage>
        <taxon>Eukaryota</taxon>
        <taxon>Fungi</taxon>
        <taxon>Dikarya</taxon>
        <taxon>Ascomycota</taxon>
        <taxon>Pezizomycotina</taxon>
        <taxon>Sordariomycetes</taxon>
        <taxon>Sordariomycetidae</taxon>
        <taxon>Sordariales</taxon>
        <taxon>Chaetomiaceae</taxon>
        <taxon>Thermothielavioides</taxon>
    </lineage>
</organism>
<sequence>MKQAEPSQQAKRPRRPHTLNDFSSASNYVQANVPALGTKHWFAADAPVTGDSYRASDTGNQGPGTRGQARGLDQRPYSCQMAAAPCRVVLVAFLAGAAAFGTINAPVFIGQHNEHEMITRLAFQCPSGEKSDGVCFEPRSLDQLAGYHWTLMGLPLTGVGFNGAVGSPDNIDPLPEGPEAHCDDADYLDVEGYPQSRAEATAKLQACVDHLRRRFRQGLEAAERLLDERRRIRRDMVQLQRPYDCRFAFAALQGDAFGRAKCSAIEGFGRALHGVQDFYAHSNWVDSADPTLPTDVSNPPGLRRNDTAPFLDLLASGTIPPDQVPRDLTTGCFTLPDTWPGSGVCEGRITHRGLSKDNGVIRLDGTFGEPDCSPRSDAAPDNFRRAVQAAVRHSRDAWDSFRDGLRQIYGSVNGNLMICALVRDYPVTACRNRTVAIVVDTSRDSLPSRRAELQLIEEVNSKLTMHGLDRVAVLEFNSAARVVSPMGYPIHTAFNLSPPGGRRRIARGLELALAENIDAQPETYTDRGAIVLLVCGADGGESTDDVLKQLRRASDEGIRVHYACLSTPHPIGDAAPDAAGWSECSTNSAMVPAILRTGGIVAIIDMQSRRVPRAFANMVMDRGLTATDDDDTPERARLYPGITIIDLLSPDTPSRTFSYAISAGEHLNLTVVSVTVEGQGAAEACFTVTLWDRGLDIKMATHTRCGGAQPLSLVYEATASLELVLVVEYGDAVGKRALIHQDELVFSLAVGSSMLDEDEATVKKMSTETAAH</sequence>
<evidence type="ECO:0000256" key="1">
    <source>
        <dbReference type="SAM" id="MobiDB-lite"/>
    </source>
</evidence>
<dbReference type="CDD" id="cd00198">
    <property type="entry name" value="vWFA"/>
    <property type="match status" value="1"/>
</dbReference>
<dbReference type="SUPFAM" id="SSF53300">
    <property type="entry name" value="vWA-like"/>
    <property type="match status" value="1"/>
</dbReference>
<reference evidence="2 3" key="1">
    <citation type="submission" date="2018-04" db="EMBL/GenBank/DDBJ databases">
        <authorList>
            <person name="Huttner S."/>
            <person name="Dainat J."/>
        </authorList>
    </citation>
    <scope>NUCLEOTIDE SEQUENCE [LARGE SCALE GENOMIC DNA]</scope>
</reference>
<dbReference type="Proteomes" id="UP000289323">
    <property type="component" value="Unassembled WGS sequence"/>
</dbReference>
<dbReference type="EMBL" id="OUUZ01000015">
    <property type="protein sequence ID" value="SPQ25365.1"/>
    <property type="molecule type" value="Genomic_DNA"/>
</dbReference>
<protein>
    <submittedName>
        <fullName evidence="2">E4c1d72c-7be2-43c9-9b1f-9628a3b8f38e</fullName>
    </submittedName>
</protein>
<feature type="compositionally biased region" description="Polar residues" evidence="1">
    <location>
        <begin position="1"/>
        <end position="10"/>
    </location>
</feature>
<feature type="region of interest" description="Disordered" evidence="1">
    <location>
        <begin position="1"/>
        <end position="24"/>
    </location>
</feature>
<name>A0A446BS61_9PEZI</name>
<dbReference type="Gene3D" id="3.40.50.410">
    <property type="entry name" value="von Willebrand factor, type A domain"/>
    <property type="match status" value="1"/>
</dbReference>
<evidence type="ECO:0000313" key="3">
    <source>
        <dbReference type="Proteomes" id="UP000289323"/>
    </source>
</evidence>
<proteinExistence type="predicted"/>
<evidence type="ECO:0000313" key="2">
    <source>
        <dbReference type="EMBL" id="SPQ25365.1"/>
    </source>
</evidence>
<accession>A0A446BS61</accession>
<gene>
    <name evidence="2" type="ORF">TT172_LOCUS7784</name>
</gene>
<dbReference type="AlphaFoldDB" id="A0A446BS61"/>
<dbReference type="InterPro" id="IPR036465">
    <property type="entry name" value="vWFA_dom_sf"/>
</dbReference>
<feature type="region of interest" description="Disordered" evidence="1">
    <location>
        <begin position="52"/>
        <end position="71"/>
    </location>
</feature>